<protein>
    <submittedName>
        <fullName evidence="3">Uncharacterized protein</fullName>
    </submittedName>
</protein>
<feature type="region of interest" description="Disordered" evidence="1">
    <location>
        <begin position="31"/>
        <end position="106"/>
    </location>
</feature>
<evidence type="ECO:0000256" key="2">
    <source>
        <dbReference type="SAM" id="SignalP"/>
    </source>
</evidence>
<dbReference type="EMBL" id="JAULSR010000009">
    <property type="protein sequence ID" value="KAK0612662.1"/>
    <property type="molecule type" value="Genomic_DNA"/>
</dbReference>
<keyword evidence="4" id="KW-1185">Reference proteome</keyword>
<feature type="compositionally biased region" description="Low complexity" evidence="1">
    <location>
        <begin position="33"/>
        <end position="89"/>
    </location>
</feature>
<gene>
    <name evidence="3" type="ORF">B0T17DRAFT_544231</name>
</gene>
<evidence type="ECO:0000256" key="1">
    <source>
        <dbReference type="SAM" id="MobiDB-lite"/>
    </source>
</evidence>
<sequence>MASQVHHQSFNAGFLSGLVFVFVLAQCVSDNNTLSPPRSRTLTPTPTQDPTPDSTQDSTQDSTPAPMPTPASTQAPMPTPASTQAPMPTLASTQAASSEDGDATTPKTICLSPDEWSNLIKSHPGEGKLIREVWWRSQPAHTYDREEKRWVQILDLRAVNRALDECQPSVELKGYHRDWLTEDDLERYGRPVKYFDWETFRAIAAMYVRQDVASFELWEQQEQDRKEKRERELDYIGDLIRCRQWRRIARGPLRMRL</sequence>
<feature type="chain" id="PRO_5041343342" evidence="2">
    <location>
        <begin position="26"/>
        <end position="257"/>
    </location>
</feature>
<reference evidence="3" key="1">
    <citation type="submission" date="2023-06" db="EMBL/GenBank/DDBJ databases">
        <title>Genome-scale phylogeny and comparative genomics of the fungal order Sordariales.</title>
        <authorList>
            <consortium name="Lawrence Berkeley National Laboratory"/>
            <person name="Hensen N."/>
            <person name="Bonometti L."/>
            <person name="Westerberg I."/>
            <person name="Brannstrom I.O."/>
            <person name="Guillou S."/>
            <person name="Cros-Aarteil S."/>
            <person name="Calhoun S."/>
            <person name="Haridas S."/>
            <person name="Kuo A."/>
            <person name="Mondo S."/>
            <person name="Pangilinan J."/>
            <person name="Riley R."/>
            <person name="LaButti K."/>
            <person name="Andreopoulos B."/>
            <person name="Lipzen A."/>
            <person name="Chen C."/>
            <person name="Yanf M."/>
            <person name="Daum C."/>
            <person name="Ng V."/>
            <person name="Clum A."/>
            <person name="Steindorff A."/>
            <person name="Ohm R."/>
            <person name="Martin F."/>
            <person name="Silar P."/>
            <person name="Natvig D."/>
            <person name="Lalanne C."/>
            <person name="Gautier V."/>
            <person name="Ament-velasquez S.L."/>
            <person name="Kruys A."/>
            <person name="Hutchinson M.I."/>
            <person name="Powell A.J."/>
            <person name="Barry K."/>
            <person name="Miller A.N."/>
            <person name="Grigoriev I.V."/>
            <person name="Debuchy R."/>
            <person name="Gladieux P."/>
            <person name="Thoren M.H."/>
            <person name="Johannesson H."/>
        </authorList>
    </citation>
    <scope>NUCLEOTIDE SEQUENCE</scope>
    <source>
        <strain evidence="3">SMH3391-2</strain>
    </source>
</reference>
<name>A0AA39TU89_9PEZI</name>
<dbReference type="Proteomes" id="UP001174934">
    <property type="component" value="Unassembled WGS sequence"/>
</dbReference>
<feature type="signal peptide" evidence="2">
    <location>
        <begin position="1"/>
        <end position="25"/>
    </location>
</feature>
<keyword evidence="2" id="KW-0732">Signal</keyword>
<evidence type="ECO:0000313" key="4">
    <source>
        <dbReference type="Proteomes" id="UP001174934"/>
    </source>
</evidence>
<dbReference type="AlphaFoldDB" id="A0AA39TU89"/>
<accession>A0AA39TU89</accession>
<comment type="caution">
    <text evidence="3">The sequence shown here is derived from an EMBL/GenBank/DDBJ whole genome shotgun (WGS) entry which is preliminary data.</text>
</comment>
<proteinExistence type="predicted"/>
<evidence type="ECO:0000313" key="3">
    <source>
        <dbReference type="EMBL" id="KAK0612662.1"/>
    </source>
</evidence>
<organism evidence="3 4">
    <name type="scientific">Bombardia bombarda</name>
    <dbReference type="NCBI Taxonomy" id="252184"/>
    <lineage>
        <taxon>Eukaryota</taxon>
        <taxon>Fungi</taxon>
        <taxon>Dikarya</taxon>
        <taxon>Ascomycota</taxon>
        <taxon>Pezizomycotina</taxon>
        <taxon>Sordariomycetes</taxon>
        <taxon>Sordariomycetidae</taxon>
        <taxon>Sordariales</taxon>
        <taxon>Lasiosphaeriaceae</taxon>
        <taxon>Bombardia</taxon>
    </lineage>
</organism>